<feature type="transmembrane region" description="Helical" evidence="8">
    <location>
        <begin position="138"/>
        <end position="161"/>
    </location>
</feature>
<dbReference type="RefSeq" id="WP_059773246.1">
    <property type="nucleotide sequence ID" value="NZ_CABVPO010000010.1"/>
</dbReference>
<feature type="transmembrane region" description="Helical" evidence="8">
    <location>
        <begin position="35"/>
        <end position="60"/>
    </location>
</feature>
<evidence type="ECO:0000256" key="4">
    <source>
        <dbReference type="ARBA" id="ARBA00022475"/>
    </source>
</evidence>
<keyword evidence="7 8" id="KW-0472">Membrane</keyword>
<gene>
    <name evidence="9" type="ORF">F7R13_00900</name>
</gene>
<proteinExistence type="inferred from homology"/>
<reference evidence="9 10" key="1">
    <citation type="submission" date="2019-09" db="EMBL/GenBank/DDBJ databases">
        <title>Draft genome sequences of 48 bacterial type strains from the CCUG.</title>
        <authorList>
            <person name="Tunovic T."/>
            <person name="Pineiro-Iglesias B."/>
            <person name="Unosson C."/>
            <person name="Inganas E."/>
            <person name="Ohlen M."/>
            <person name="Cardew S."/>
            <person name="Jensie-Markopoulos S."/>
            <person name="Salva-Serra F."/>
            <person name="Jaen-Luchoro D."/>
            <person name="Karlsson R."/>
            <person name="Svensson-Stadler L."/>
            <person name="Chun J."/>
            <person name="Moore E."/>
        </authorList>
    </citation>
    <scope>NUCLEOTIDE SEQUENCE [LARGE SCALE GENOMIC DNA]</scope>
    <source>
        <strain evidence="9 10">CCUG 65687</strain>
    </source>
</reference>
<evidence type="ECO:0000313" key="9">
    <source>
        <dbReference type="EMBL" id="KAB0686326.1"/>
    </source>
</evidence>
<feature type="transmembrane region" description="Helical" evidence="8">
    <location>
        <begin position="192"/>
        <end position="212"/>
    </location>
</feature>
<evidence type="ECO:0000256" key="1">
    <source>
        <dbReference type="ARBA" id="ARBA00004651"/>
    </source>
</evidence>
<dbReference type="Proteomes" id="UP000473571">
    <property type="component" value="Unassembled WGS sequence"/>
</dbReference>
<keyword evidence="6 8" id="KW-1133">Transmembrane helix</keyword>
<name>A0A6L3NQW0_9BURK</name>
<keyword evidence="3 8" id="KW-0813">Transport</keyword>
<dbReference type="GO" id="GO:0005886">
    <property type="term" value="C:plasma membrane"/>
    <property type="evidence" value="ECO:0007669"/>
    <property type="project" value="UniProtKB-SubCell"/>
</dbReference>
<dbReference type="GO" id="GO:0055085">
    <property type="term" value="P:transmembrane transport"/>
    <property type="evidence" value="ECO:0007669"/>
    <property type="project" value="InterPro"/>
</dbReference>
<evidence type="ECO:0000256" key="2">
    <source>
        <dbReference type="ARBA" id="ARBA00007069"/>
    </source>
</evidence>
<dbReference type="Gene3D" id="1.10.3720.10">
    <property type="entry name" value="MetI-like"/>
    <property type="match status" value="1"/>
</dbReference>
<dbReference type="InterPro" id="IPR035906">
    <property type="entry name" value="MetI-like_sf"/>
</dbReference>
<evidence type="ECO:0000256" key="7">
    <source>
        <dbReference type="ARBA" id="ARBA00023136"/>
    </source>
</evidence>
<comment type="similarity">
    <text evidence="2">Belongs to the binding-protein-dependent transport system permease family. CysTW subfamily.</text>
</comment>
<evidence type="ECO:0000313" key="10">
    <source>
        <dbReference type="Proteomes" id="UP000473571"/>
    </source>
</evidence>
<dbReference type="PANTHER" id="PTHR42929:SF3">
    <property type="entry name" value="PUTRESCINE TRANSPORT SYSTEM PERMEASE PROTEIN POTH"/>
    <property type="match status" value="1"/>
</dbReference>
<evidence type="ECO:0000256" key="5">
    <source>
        <dbReference type="ARBA" id="ARBA00022692"/>
    </source>
</evidence>
<dbReference type="PANTHER" id="PTHR42929">
    <property type="entry name" value="INNER MEMBRANE ABC TRANSPORTER PERMEASE PROTEIN YDCU-RELATED-RELATED"/>
    <property type="match status" value="1"/>
</dbReference>
<dbReference type="InterPro" id="IPR000515">
    <property type="entry name" value="MetI-like"/>
</dbReference>
<keyword evidence="4" id="KW-1003">Cell membrane</keyword>
<organism evidence="9 10">
    <name type="scientific">Burkholderia territorii</name>
    <dbReference type="NCBI Taxonomy" id="1503055"/>
    <lineage>
        <taxon>Bacteria</taxon>
        <taxon>Pseudomonadati</taxon>
        <taxon>Pseudomonadota</taxon>
        <taxon>Betaproteobacteria</taxon>
        <taxon>Burkholderiales</taxon>
        <taxon>Burkholderiaceae</taxon>
        <taxon>Burkholderia</taxon>
        <taxon>Burkholderia cepacia complex</taxon>
    </lineage>
</organism>
<dbReference type="PROSITE" id="PS50928">
    <property type="entry name" value="ABC_TM1"/>
    <property type="match status" value="1"/>
</dbReference>
<dbReference type="AlphaFoldDB" id="A0A6L3NQW0"/>
<dbReference type="SUPFAM" id="SSF161098">
    <property type="entry name" value="MetI-like"/>
    <property type="match status" value="1"/>
</dbReference>
<feature type="transmembrane region" description="Helical" evidence="8">
    <location>
        <begin position="291"/>
        <end position="309"/>
    </location>
</feature>
<keyword evidence="5 8" id="KW-0812">Transmembrane</keyword>
<sequence length="321" mass="35421">MNTSRIQLTWHRRLPGALQRVPAWLGSIVPSRRSIAIAVPSAWLTAALAIPFLLVIKISFSDVALRSPPYTDTFVVSDSLVRIVLSLRHYADVLADSLYVSTYFSSLKIAAISTALCLVLGFPFAYCISRASPARRNVLLLGVMLPFWTSFLLRVYAWSGLLKDDGILNRTLMAIGLIVSPLRLYHTDIGVYIGMVYSYLPFMIMPLCAHLMKMDMRLLEAAYDLGAGPVEAFFRVTIPLARNGIVAGSLLVFIPSVGEYVIPELLGGSGTLMIGRLMWDEFFNNMDWPAAAAITVAMMVLLLVPIAAFQHYQSRERGGTA</sequence>
<dbReference type="Pfam" id="PF00528">
    <property type="entry name" value="BPD_transp_1"/>
    <property type="match status" value="1"/>
</dbReference>
<evidence type="ECO:0000256" key="8">
    <source>
        <dbReference type="RuleBase" id="RU363032"/>
    </source>
</evidence>
<comment type="caution">
    <text evidence="9">The sequence shown here is derived from an EMBL/GenBank/DDBJ whole genome shotgun (WGS) entry which is preliminary data.</text>
</comment>
<protein>
    <submittedName>
        <fullName evidence="9">ABC transporter permease subunit</fullName>
    </submittedName>
</protein>
<evidence type="ECO:0000256" key="6">
    <source>
        <dbReference type="ARBA" id="ARBA00022989"/>
    </source>
</evidence>
<evidence type="ECO:0000256" key="3">
    <source>
        <dbReference type="ARBA" id="ARBA00022448"/>
    </source>
</evidence>
<feature type="transmembrane region" description="Helical" evidence="8">
    <location>
        <begin position="103"/>
        <end position="126"/>
    </location>
</feature>
<accession>A0A6L3NQW0</accession>
<dbReference type="EMBL" id="VZOL01000004">
    <property type="protein sequence ID" value="KAB0686326.1"/>
    <property type="molecule type" value="Genomic_DNA"/>
</dbReference>
<comment type="subcellular location">
    <subcellularLocation>
        <location evidence="1 8">Cell membrane</location>
        <topology evidence="1 8">Multi-pass membrane protein</topology>
    </subcellularLocation>
</comment>
<dbReference type="CDD" id="cd06261">
    <property type="entry name" value="TM_PBP2"/>
    <property type="match status" value="1"/>
</dbReference>